<name>A0A4Q5LCX7_9BACT</name>
<feature type="signal peptide" evidence="1">
    <location>
        <begin position="1"/>
        <end position="20"/>
    </location>
</feature>
<dbReference type="AlphaFoldDB" id="A0A4Q5LCX7"/>
<dbReference type="SUPFAM" id="SSF160574">
    <property type="entry name" value="BT0923-like"/>
    <property type="match status" value="1"/>
</dbReference>
<feature type="domain" description="Putative beta-lactamase-inhibitor-like PepSY-like" evidence="2">
    <location>
        <begin position="19"/>
        <end position="77"/>
    </location>
</feature>
<evidence type="ECO:0000259" key="2">
    <source>
        <dbReference type="Pfam" id="PF11396"/>
    </source>
</evidence>
<keyword evidence="4" id="KW-1185">Reference proteome</keyword>
<keyword evidence="1" id="KW-0732">Signal</keyword>
<comment type="caution">
    <text evidence="3">The sequence shown here is derived from an EMBL/GenBank/DDBJ whole genome shotgun (WGS) entry which is preliminary data.</text>
</comment>
<feature type="chain" id="PRO_5020212911" description="Putative beta-lactamase-inhibitor-like PepSY-like domain-containing protein" evidence="1">
    <location>
        <begin position="21"/>
        <end position="145"/>
    </location>
</feature>
<evidence type="ECO:0000313" key="3">
    <source>
        <dbReference type="EMBL" id="RYU79273.1"/>
    </source>
</evidence>
<dbReference type="Proteomes" id="UP000294155">
    <property type="component" value="Unassembled WGS sequence"/>
</dbReference>
<gene>
    <name evidence="3" type="ORF">EWM57_11025</name>
</gene>
<evidence type="ECO:0000256" key="1">
    <source>
        <dbReference type="SAM" id="SignalP"/>
    </source>
</evidence>
<evidence type="ECO:0000313" key="4">
    <source>
        <dbReference type="Proteomes" id="UP000294155"/>
    </source>
</evidence>
<dbReference type="InterPro" id="IPR021533">
    <property type="entry name" value="PepSY-like"/>
</dbReference>
<dbReference type="OrthoDB" id="1121502at2"/>
<accession>A0A4Q5LCX7</accession>
<reference evidence="3 4" key="1">
    <citation type="submission" date="2019-02" db="EMBL/GenBank/DDBJ databases">
        <title>Bacterial novel species isolated from soil.</title>
        <authorList>
            <person name="Jung H.-Y."/>
        </authorList>
    </citation>
    <scope>NUCLEOTIDE SEQUENCE [LARGE SCALE GENOMIC DNA]</scope>
    <source>
        <strain evidence="3 4">1-3-3-3</strain>
    </source>
</reference>
<dbReference type="EMBL" id="SEWE01000020">
    <property type="protein sequence ID" value="RYU79273.1"/>
    <property type="molecule type" value="Genomic_DNA"/>
</dbReference>
<dbReference type="Gene3D" id="3.10.450.360">
    <property type="match status" value="1"/>
</dbReference>
<dbReference type="Pfam" id="PF11396">
    <property type="entry name" value="PepSY_like"/>
    <property type="match status" value="2"/>
</dbReference>
<dbReference type="RefSeq" id="WP_129921203.1">
    <property type="nucleotide sequence ID" value="NZ_SEWE01000020.1"/>
</dbReference>
<sequence length="145" mass="15536">MKKLLLFAALLPLASLAAQAQKITAKQVPAATVATFKKAYPTVKAVAWEKEEANYEAGFTQGKSEMSVVITPTGTLLETEMEMPVTQLPAAVRTKLATDYKGYKVLEAAKIVTAATGATTYEAEVSQAGKKRDVLFHADGTEVKK</sequence>
<feature type="domain" description="Putative beta-lactamase-inhibitor-like PepSY-like" evidence="2">
    <location>
        <begin position="78"/>
        <end position="139"/>
    </location>
</feature>
<protein>
    <recommendedName>
        <fullName evidence="2">Putative beta-lactamase-inhibitor-like PepSY-like domain-containing protein</fullName>
    </recommendedName>
</protein>
<proteinExistence type="predicted"/>
<organism evidence="3 4">
    <name type="scientific">Hymenobacter persicinus</name>
    <dbReference type="NCBI Taxonomy" id="2025506"/>
    <lineage>
        <taxon>Bacteria</taxon>
        <taxon>Pseudomonadati</taxon>
        <taxon>Bacteroidota</taxon>
        <taxon>Cytophagia</taxon>
        <taxon>Cytophagales</taxon>
        <taxon>Hymenobacteraceae</taxon>
        <taxon>Hymenobacter</taxon>
    </lineage>
</organism>